<evidence type="ECO:0000313" key="2">
    <source>
        <dbReference type="EMBL" id="CAK0862051.1"/>
    </source>
</evidence>
<comment type="similarity">
    <text evidence="1">Belongs to the STXBP/unc-18/SEC1 family.</text>
</comment>
<gene>
    <name evidence="2" type="ORF">PCOR1329_LOCUS50565</name>
</gene>
<comment type="caution">
    <text evidence="2">The sequence shown here is derived from an EMBL/GenBank/DDBJ whole genome shotgun (WGS) entry which is preliminary data.</text>
</comment>
<dbReference type="InterPro" id="IPR036045">
    <property type="entry name" value="Sec1-like_sf"/>
</dbReference>
<accession>A0ABN9UQ06</accession>
<dbReference type="SUPFAM" id="SSF56815">
    <property type="entry name" value="Sec1/munc18-like (SM) proteins"/>
    <property type="match status" value="1"/>
</dbReference>
<reference evidence="2" key="1">
    <citation type="submission" date="2023-10" db="EMBL/GenBank/DDBJ databases">
        <authorList>
            <person name="Chen Y."/>
            <person name="Shah S."/>
            <person name="Dougan E. K."/>
            <person name="Thang M."/>
            <person name="Chan C."/>
        </authorList>
    </citation>
    <scope>NUCLEOTIDE SEQUENCE [LARGE SCALE GENOMIC DNA]</scope>
</reference>
<dbReference type="InterPro" id="IPR027482">
    <property type="entry name" value="Sec1-like_dom2"/>
</dbReference>
<dbReference type="Proteomes" id="UP001189429">
    <property type="component" value="Unassembled WGS sequence"/>
</dbReference>
<evidence type="ECO:0000256" key="1">
    <source>
        <dbReference type="ARBA" id="ARBA00009884"/>
    </source>
</evidence>
<sequence length="276" mass="27815">MSGPEGLEVPGKSRDGKPAVFWCPPRRASFGFCGAVGWGRLGTSSSALKVLIAEEHDAAGAWVSAAKTGLQQRVFQPRAGQGAGPGGEGAVAVAVLGLAGGRGLFRGQPARPLRALGRRGRGGLRRGHRRARACRRAAGAAAGSAPIVGGPAGGDRLAGRAAVAVGTRASGAAGALGRCRRDGTVRLRRGRRAAHGADGVRGPTSVVFPMLPGEPLAASSATCGLVVVFIAGGVTMPEVRVAHEVARDLGTEVYVGGSTILTPGSFLSTLEETGRH</sequence>
<dbReference type="EMBL" id="CAUYUJ010016120">
    <property type="protein sequence ID" value="CAK0862051.1"/>
    <property type="molecule type" value="Genomic_DNA"/>
</dbReference>
<proteinExistence type="inferred from homology"/>
<dbReference type="Gene3D" id="3.40.50.1910">
    <property type="match status" value="1"/>
</dbReference>
<dbReference type="InterPro" id="IPR001619">
    <property type="entry name" value="Sec1-like"/>
</dbReference>
<organism evidence="2 3">
    <name type="scientific">Prorocentrum cordatum</name>
    <dbReference type="NCBI Taxonomy" id="2364126"/>
    <lineage>
        <taxon>Eukaryota</taxon>
        <taxon>Sar</taxon>
        <taxon>Alveolata</taxon>
        <taxon>Dinophyceae</taxon>
        <taxon>Prorocentrales</taxon>
        <taxon>Prorocentraceae</taxon>
        <taxon>Prorocentrum</taxon>
    </lineage>
</organism>
<name>A0ABN9UQ06_9DINO</name>
<dbReference type="Pfam" id="PF00995">
    <property type="entry name" value="Sec1"/>
    <property type="match status" value="1"/>
</dbReference>
<protein>
    <submittedName>
        <fullName evidence="2">Uncharacterized protein</fullName>
    </submittedName>
</protein>
<keyword evidence="3" id="KW-1185">Reference proteome</keyword>
<evidence type="ECO:0000313" key="3">
    <source>
        <dbReference type="Proteomes" id="UP001189429"/>
    </source>
</evidence>
<feature type="non-terminal residue" evidence="2">
    <location>
        <position position="276"/>
    </location>
</feature>